<dbReference type="InterPro" id="IPR052898">
    <property type="entry name" value="ACAD10-like"/>
</dbReference>
<dbReference type="CDD" id="cd02603">
    <property type="entry name" value="HAD_sEH-N_like"/>
    <property type="match status" value="1"/>
</dbReference>
<dbReference type="PRINTS" id="PR00413">
    <property type="entry name" value="HADHALOGNASE"/>
</dbReference>
<dbReference type="Gene3D" id="3.40.50.1000">
    <property type="entry name" value="HAD superfamily/HAD-like"/>
    <property type="match status" value="1"/>
</dbReference>
<name>A0ABU2H551_9ACTN</name>
<dbReference type="Gene3D" id="1.10.150.240">
    <property type="entry name" value="Putative phosphatase, domain 2"/>
    <property type="match status" value="1"/>
</dbReference>
<dbReference type="InterPro" id="IPR023198">
    <property type="entry name" value="PGP-like_dom2"/>
</dbReference>
<evidence type="ECO:0000313" key="1">
    <source>
        <dbReference type="EMBL" id="MDS1270431.1"/>
    </source>
</evidence>
<protein>
    <submittedName>
        <fullName evidence="1">HAD family phosphatase</fullName>
    </submittedName>
</protein>
<accession>A0ABU2H551</accession>
<dbReference type="InterPro" id="IPR006439">
    <property type="entry name" value="HAD-SF_hydro_IA"/>
</dbReference>
<dbReference type="PANTHER" id="PTHR47829:SF1">
    <property type="entry name" value="HAD FAMILY PHOSPHATASE"/>
    <property type="match status" value="1"/>
</dbReference>
<proteinExistence type="predicted"/>
<organism evidence="1 2">
    <name type="scientific">Lipingzhangella rawalii</name>
    <dbReference type="NCBI Taxonomy" id="2055835"/>
    <lineage>
        <taxon>Bacteria</taxon>
        <taxon>Bacillati</taxon>
        <taxon>Actinomycetota</taxon>
        <taxon>Actinomycetes</taxon>
        <taxon>Streptosporangiales</taxon>
        <taxon>Nocardiopsidaceae</taxon>
        <taxon>Lipingzhangella</taxon>
    </lineage>
</organism>
<dbReference type="SUPFAM" id="SSF56784">
    <property type="entry name" value="HAD-like"/>
    <property type="match status" value="1"/>
</dbReference>
<gene>
    <name evidence="1" type="ORF">RIF23_09000</name>
</gene>
<dbReference type="SFLD" id="SFLDG01129">
    <property type="entry name" value="C1.5:_HAD__Beta-PGM__Phosphata"/>
    <property type="match status" value="1"/>
</dbReference>
<dbReference type="EMBL" id="JAVLVT010000003">
    <property type="protein sequence ID" value="MDS1270431.1"/>
    <property type="molecule type" value="Genomic_DNA"/>
</dbReference>
<sequence>MDNPRRGVIVDWAGVLTSPLASTIEAWIRAEGIDAEHYYSVMRAWAGDAYRGHTPDENPIRALERGELAPERFERELAGALRRTDGSAVNADGLLHRMFAGFQPAPQMYALLREVRAQGLRTCLLSNSWGNSYPRAELASVFDALVISGEVGMRKPEVGIFEHALAEIGLAPQECVFIDDMRPNTEAAQSLGMPAILHRDPDTTRRELHETHRLALAPTA</sequence>
<comment type="caution">
    <text evidence="1">The sequence shown here is derived from an EMBL/GenBank/DDBJ whole genome shotgun (WGS) entry which is preliminary data.</text>
</comment>
<dbReference type="SFLD" id="SFLDS00003">
    <property type="entry name" value="Haloacid_Dehalogenase"/>
    <property type="match status" value="1"/>
</dbReference>
<dbReference type="PANTHER" id="PTHR47829">
    <property type="entry name" value="HYDROLASE, PUTATIVE (AFU_ORTHOLOGUE AFUA_1G12880)-RELATED"/>
    <property type="match status" value="1"/>
</dbReference>
<dbReference type="InterPro" id="IPR036412">
    <property type="entry name" value="HAD-like_sf"/>
</dbReference>
<evidence type="ECO:0000313" key="2">
    <source>
        <dbReference type="Proteomes" id="UP001250214"/>
    </source>
</evidence>
<dbReference type="InterPro" id="IPR023214">
    <property type="entry name" value="HAD_sf"/>
</dbReference>
<reference evidence="2" key="1">
    <citation type="submission" date="2023-07" db="EMBL/GenBank/DDBJ databases">
        <title>Novel species in the genus Lipingzhangella isolated from Sambhar Salt Lake.</title>
        <authorList>
            <person name="Jiya N."/>
            <person name="Kajale S."/>
            <person name="Sharma A."/>
        </authorList>
    </citation>
    <scope>NUCLEOTIDE SEQUENCE [LARGE SCALE GENOMIC DNA]</scope>
    <source>
        <strain evidence="2">LS1_29</strain>
    </source>
</reference>
<dbReference type="Pfam" id="PF00702">
    <property type="entry name" value="Hydrolase"/>
    <property type="match status" value="1"/>
</dbReference>
<dbReference type="NCBIfam" id="TIGR01509">
    <property type="entry name" value="HAD-SF-IA-v3"/>
    <property type="match status" value="1"/>
</dbReference>
<dbReference type="Proteomes" id="UP001250214">
    <property type="component" value="Unassembled WGS sequence"/>
</dbReference>
<keyword evidence="2" id="KW-1185">Reference proteome</keyword>
<dbReference type="RefSeq" id="WP_310911939.1">
    <property type="nucleotide sequence ID" value="NZ_JAVLVT010000003.1"/>
</dbReference>